<protein>
    <submittedName>
        <fullName evidence="3">Uncharacterized protein, MTH1187 family</fullName>
    </submittedName>
</protein>
<proteinExistence type="inferred from homology"/>
<evidence type="ECO:0000313" key="4">
    <source>
        <dbReference type="Proteomes" id="UP000317315"/>
    </source>
</evidence>
<dbReference type="PANTHER" id="PTHR33777:SF1">
    <property type="entry name" value="UPF0045 PROTEIN ECM15"/>
    <property type="match status" value="1"/>
</dbReference>
<dbReference type="RefSeq" id="WP_142934131.1">
    <property type="nucleotide sequence ID" value="NZ_FXTM01000004.1"/>
</dbReference>
<keyword evidence="4" id="KW-1185">Reference proteome</keyword>
<feature type="domain" description="Thiamine-binding protein" evidence="2">
    <location>
        <begin position="4"/>
        <end position="94"/>
    </location>
</feature>
<dbReference type="InterPro" id="IPR002767">
    <property type="entry name" value="Thiamine_BP"/>
</dbReference>
<dbReference type="Pfam" id="PF01910">
    <property type="entry name" value="Thiamine_BP"/>
    <property type="match status" value="1"/>
</dbReference>
<gene>
    <name evidence="3" type="ORF">SAMN06269117_10442</name>
</gene>
<dbReference type="PANTHER" id="PTHR33777">
    <property type="entry name" value="UPF0045 PROTEIN ECM15"/>
    <property type="match status" value="1"/>
</dbReference>
<sequence length="100" mass="11125">MAIMEIVVIPLGTGSPSVSTYVADCVKVLKDMGLKFQVTAMGTIVEGSLDELLEAARRMHRVPFERGAPRVVTSMRIDERVDKELHIEEKVKSVVEKLNE</sequence>
<dbReference type="AlphaFoldDB" id="A0A521B737"/>
<reference evidence="3 4" key="1">
    <citation type="submission" date="2017-05" db="EMBL/GenBank/DDBJ databases">
        <authorList>
            <person name="Varghese N."/>
            <person name="Submissions S."/>
        </authorList>
    </citation>
    <scope>NUCLEOTIDE SEQUENCE [LARGE SCALE GENOMIC DNA]</scope>
    <source>
        <strain evidence="3 4">DSM 16304</strain>
    </source>
</reference>
<dbReference type="NCBIfam" id="TIGR00106">
    <property type="entry name" value="MTH1187 family thiamine-binding protein"/>
    <property type="match status" value="1"/>
</dbReference>
<dbReference type="GO" id="GO:0005829">
    <property type="term" value="C:cytosol"/>
    <property type="evidence" value="ECO:0007669"/>
    <property type="project" value="TreeGrafter"/>
</dbReference>
<dbReference type="EMBL" id="FXTM01000004">
    <property type="protein sequence ID" value="SMO42875.1"/>
    <property type="molecule type" value="Genomic_DNA"/>
</dbReference>
<dbReference type="Proteomes" id="UP000317315">
    <property type="component" value="Unassembled WGS sequence"/>
</dbReference>
<dbReference type="Gene3D" id="3.30.70.930">
    <property type="match status" value="1"/>
</dbReference>
<evidence type="ECO:0000256" key="1">
    <source>
        <dbReference type="ARBA" id="ARBA00010272"/>
    </source>
</evidence>
<evidence type="ECO:0000313" key="3">
    <source>
        <dbReference type="EMBL" id="SMO42875.1"/>
    </source>
</evidence>
<dbReference type="OrthoDB" id="5886358at2"/>
<accession>A0A521B737</accession>
<comment type="similarity">
    <text evidence="1">Belongs to the UPF0045 family.</text>
</comment>
<organism evidence="3 4">
    <name type="scientific">Balnearium lithotrophicum</name>
    <dbReference type="NCBI Taxonomy" id="223788"/>
    <lineage>
        <taxon>Bacteria</taxon>
        <taxon>Pseudomonadati</taxon>
        <taxon>Aquificota</taxon>
        <taxon>Aquificia</taxon>
        <taxon>Desulfurobacteriales</taxon>
        <taxon>Desulfurobacteriaceae</taxon>
        <taxon>Balnearium</taxon>
    </lineage>
</organism>
<dbReference type="InterPro" id="IPR051614">
    <property type="entry name" value="UPF0045_domain"/>
</dbReference>
<dbReference type="InterPro" id="IPR029756">
    <property type="entry name" value="MTH1187/YkoF-like"/>
</dbReference>
<name>A0A521B737_9BACT</name>
<dbReference type="SUPFAM" id="SSF89957">
    <property type="entry name" value="MTH1187/YkoF-like"/>
    <property type="match status" value="1"/>
</dbReference>
<evidence type="ECO:0000259" key="2">
    <source>
        <dbReference type="Pfam" id="PF01910"/>
    </source>
</evidence>